<reference evidence="4 5" key="1">
    <citation type="submission" date="2024-06" db="EMBL/GenBank/DDBJ databases">
        <title>The Natural Products Discovery Center: Release of the First 8490 Sequenced Strains for Exploring Actinobacteria Biosynthetic Diversity.</title>
        <authorList>
            <person name="Kalkreuter E."/>
            <person name="Kautsar S.A."/>
            <person name="Yang D."/>
            <person name="Bader C.D."/>
            <person name="Teijaro C.N."/>
            <person name="Fluegel L."/>
            <person name="Davis C.M."/>
            <person name="Simpson J.R."/>
            <person name="Lauterbach L."/>
            <person name="Steele A.D."/>
            <person name="Gui C."/>
            <person name="Meng S."/>
            <person name="Li G."/>
            <person name="Viehrig K."/>
            <person name="Ye F."/>
            <person name="Su P."/>
            <person name="Kiefer A.F."/>
            <person name="Nichols A."/>
            <person name="Cepeda A.J."/>
            <person name="Yan W."/>
            <person name="Fan B."/>
            <person name="Jiang Y."/>
            <person name="Adhikari A."/>
            <person name="Zheng C.-J."/>
            <person name="Schuster L."/>
            <person name="Cowan T.M."/>
            <person name="Smanski M.J."/>
            <person name="Chevrette M.G."/>
            <person name="De Carvalho L.P.S."/>
            <person name="Shen B."/>
        </authorList>
    </citation>
    <scope>NUCLEOTIDE SEQUENCE [LARGE SCALE GENOMIC DNA]</scope>
    <source>
        <strain evidence="4 5">NPDC048946</strain>
    </source>
</reference>
<evidence type="ECO:0000256" key="1">
    <source>
        <dbReference type="ARBA" id="ARBA00007553"/>
    </source>
</evidence>
<dbReference type="Proteomes" id="UP001551482">
    <property type="component" value="Unassembled WGS sequence"/>
</dbReference>
<proteinExistence type="inferred from homology"/>
<evidence type="ECO:0000256" key="2">
    <source>
        <dbReference type="SAM" id="SignalP"/>
    </source>
</evidence>
<dbReference type="InterPro" id="IPR015510">
    <property type="entry name" value="PGRP"/>
</dbReference>
<dbReference type="InterPro" id="IPR036505">
    <property type="entry name" value="Amidase/PGRP_sf"/>
</dbReference>
<dbReference type="PANTHER" id="PTHR11022:SF41">
    <property type="entry name" value="PEPTIDOGLYCAN-RECOGNITION PROTEIN LC-RELATED"/>
    <property type="match status" value="1"/>
</dbReference>
<dbReference type="Gene3D" id="3.40.80.10">
    <property type="entry name" value="Peptidoglycan recognition protein-like"/>
    <property type="match status" value="1"/>
</dbReference>
<comment type="caution">
    <text evidence="4">The sequence shown here is derived from an EMBL/GenBank/DDBJ whole genome shotgun (WGS) entry which is preliminary data.</text>
</comment>
<feature type="domain" description="Peptidoglycan recognition protein family" evidence="3">
    <location>
        <begin position="204"/>
        <end position="352"/>
    </location>
</feature>
<sequence>MTPLYARKSVSPPLKVAALLTAAVLAPVLSVPAHAVGEDGVPEAVKAPVAVSGATYTVSLPGVPGAAVRTPGPGRPAVLTSARPTRAFSLVGVSWDDPAARPDMTVTVRTRTAAGTWTPWQALHTGDAMGQHGDAPEPTAARGATEPLWVGRSDAVQARVEVRSGGLPGGLRLELVDPGTSPADARIAARATGSAAAGRGAGRPAIVGRAEWGADEQLRDLDLKYTDTVKVMFVHHTADSNALTCAESPSVLRSIYRYHVKTNGWADLGYNFLVDRCGTVFEGRAGGVDKPVLGAHTLGFNTNTSSVAAMGTYTDTAPPAEMLDSLSRVIAWKLGLHGADPLGKAQLTSGDSGSRFPAGTNVRFNVISGHRDAFNTECPGEKLYEALPQLRRDTERRTH</sequence>
<dbReference type="SUPFAM" id="SSF55846">
    <property type="entry name" value="N-acetylmuramoyl-L-alanine amidase-like"/>
    <property type="match status" value="1"/>
</dbReference>
<dbReference type="SMART" id="SM00701">
    <property type="entry name" value="PGRP"/>
    <property type="match status" value="1"/>
</dbReference>
<dbReference type="Pfam" id="PF01510">
    <property type="entry name" value="Amidase_2"/>
    <property type="match status" value="1"/>
</dbReference>
<organism evidence="4 5">
    <name type="scientific">Streptodolium elevatio</name>
    <dbReference type="NCBI Taxonomy" id="3157996"/>
    <lineage>
        <taxon>Bacteria</taxon>
        <taxon>Bacillati</taxon>
        <taxon>Actinomycetota</taxon>
        <taxon>Actinomycetes</taxon>
        <taxon>Kitasatosporales</taxon>
        <taxon>Streptomycetaceae</taxon>
        <taxon>Streptodolium</taxon>
    </lineage>
</organism>
<comment type="similarity">
    <text evidence="1">Belongs to the N-acetylmuramoyl-L-alanine amidase 2 family.</text>
</comment>
<protein>
    <submittedName>
        <fullName evidence="4">Peptidoglycan recognition protein</fullName>
    </submittedName>
</protein>
<feature type="signal peptide" evidence="2">
    <location>
        <begin position="1"/>
        <end position="35"/>
    </location>
</feature>
<gene>
    <name evidence="4" type="ORF">AB0C36_13580</name>
</gene>
<dbReference type="InterPro" id="IPR002502">
    <property type="entry name" value="Amidase_domain"/>
</dbReference>
<name>A0ABV3DGI7_9ACTN</name>
<dbReference type="InterPro" id="IPR006619">
    <property type="entry name" value="PGRP_domain_met/bac"/>
</dbReference>
<dbReference type="EMBL" id="JBEZFP010000028">
    <property type="protein sequence ID" value="MEU8134532.1"/>
    <property type="molecule type" value="Genomic_DNA"/>
</dbReference>
<evidence type="ECO:0000313" key="5">
    <source>
        <dbReference type="Proteomes" id="UP001551482"/>
    </source>
</evidence>
<dbReference type="RefSeq" id="WP_358353263.1">
    <property type="nucleotide sequence ID" value="NZ_JBEZFP010000028.1"/>
</dbReference>
<accession>A0ABV3DGI7</accession>
<dbReference type="CDD" id="cd06583">
    <property type="entry name" value="PGRP"/>
    <property type="match status" value="1"/>
</dbReference>
<keyword evidence="2" id="KW-0732">Signal</keyword>
<evidence type="ECO:0000259" key="3">
    <source>
        <dbReference type="SMART" id="SM00701"/>
    </source>
</evidence>
<dbReference type="PANTHER" id="PTHR11022">
    <property type="entry name" value="PEPTIDOGLYCAN RECOGNITION PROTEIN"/>
    <property type="match status" value="1"/>
</dbReference>
<keyword evidence="5" id="KW-1185">Reference proteome</keyword>
<evidence type="ECO:0000313" key="4">
    <source>
        <dbReference type="EMBL" id="MEU8134532.1"/>
    </source>
</evidence>
<feature type="chain" id="PRO_5045650662" evidence="2">
    <location>
        <begin position="36"/>
        <end position="399"/>
    </location>
</feature>